<dbReference type="GO" id="GO:0004252">
    <property type="term" value="F:serine-type endopeptidase activity"/>
    <property type="evidence" value="ECO:0007669"/>
    <property type="project" value="UniProtKB-UniRule"/>
</dbReference>
<feature type="transmembrane region" description="Helical" evidence="2">
    <location>
        <begin position="24"/>
        <end position="45"/>
    </location>
</feature>
<keyword evidence="2" id="KW-0472">Membrane</keyword>
<dbReference type="EC" id="3.4.21.53" evidence="1"/>
<dbReference type="OrthoDB" id="2356897at2"/>
<dbReference type="AlphaFoldDB" id="A0A3S3MZH7"/>
<proteinExistence type="inferred from homology"/>
<keyword evidence="1" id="KW-0378">Hydrolase</keyword>
<reference evidence="5 6" key="1">
    <citation type="journal article" date="2018" name="Front. Microbiol.">
        <title>Novel Insights Into Bacterial Dimethylsulfoniopropionate Catabolism in the East China Sea.</title>
        <authorList>
            <person name="Liu J."/>
            <person name="Liu J."/>
            <person name="Zhang S.H."/>
            <person name="Liang J."/>
            <person name="Lin H."/>
            <person name="Song D."/>
            <person name="Yang G.P."/>
            <person name="Todd J.D."/>
            <person name="Zhang X.H."/>
        </authorList>
    </citation>
    <scope>NUCLEOTIDE SEQUENCE [LARGE SCALE GENOMIC DNA]</scope>
    <source>
        <strain evidence="5 6">ZYFD042</strain>
    </source>
</reference>
<feature type="domain" description="PDZ" evidence="3">
    <location>
        <begin position="146"/>
        <end position="200"/>
    </location>
</feature>
<evidence type="ECO:0000313" key="5">
    <source>
        <dbReference type="EMBL" id="RWR20388.1"/>
    </source>
</evidence>
<comment type="similarity">
    <text evidence="1">Belongs to the peptidase S16 family.</text>
</comment>
<dbReference type="GO" id="GO:0005524">
    <property type="term" value="F:ATP binding"/>
    <property type="evidence" value="ECO:0007669"/>
    <property type="project" value="InterPro"/>
</dbReference>
<name>A0A3S3MZH7_9MICO</name>
<accession>A0A3S3MZH7</accession>
<dbReference type="InterPro" id="IPR020568">
    <property type="entry name" value="Ribosomal_Su5_D2-typ_SF"/>
</dbReference>
<evidence type="ECO:0000256" key="2">
    <source>
        <dbReference type="SAM" id="Phobius"/>
    </source>
</evidence>
<dbReference type="GO" id="GO:0030163">
    <property type="term" value="P:protein catabolic process"/>
    <property type="evidence" value="ECO:0007669"/>
    <property type="project" value="InterPro"/>
</dbReference>
<keyword evidence="2" id="KW-0812">Transmembrane</keyword>
<gene>
    <name evidence="5" type="ORF">D8Y23_06090</name>
</gene>
<comment type="catalytic activity">
    <reaction evidence="1">
        <text>Hydrolysis of proteins in presence of ATP.</text>
        <dbReference type="EC" id="3.4.21.53"/>
    </reaction>
</comment>
<dbReference type="RefSeq" id="WP_128217267.1">
    <property type="nucleotide sequence ID" value="NZ_RBZY01000016.1"/>
</dbReference>
<dbReference type="InterPro" id="IPR001478">
    <property type="entry name" value="PDZ"/>
</dbReference>
<dbReference type="EMBL" id="RBZY01000016">
    <property type="protein sequence ID" value="RWR20388.1"/>
    <property type="molecule type" value="Genomic_DNA"/>
</dbReference>
<feature type="domain" description="Lon proteolytic" evidence="4">
    <location>
        <begin position="264"/>
        <end position="362"/>
    </location>
</feature>
<dbReference type="PANTHER" id="PTHR10046">
    <property type="entry name" value="ATP DEPENDENT LON PROTEASE FAMILY MEMBER"/>
    <property type="match status" value="1"/>
</dbReference>
<keyword evidence="1" id="KW-0645">Protease</keyword>
<dbReference type="SUPFAM" id="SSF50156">
    <property type="entry name" value="PDZ domain-like"/>
    <property type="match status" value="1"/>
</dbReference>
<comment type="caution">
    <text evidence="5">The sequence shown here is derived from an EMBL/GenBank/DDBJ whole genome shotgun (WGS) entry which is preliminary data.</text>
</comment>
<dbReference type="Pfam" id="PF13180">
    <property type="entry name" value="PDZ_2"/>
    <property type="match status" value="1"/>
</dbReference>
<dbReference type="InterPro" id="IPR014721">
    <property type="entry name" value="Ribsml_uS5_D2-typ_fold_subgr"/>
</dbReference>
<protein>
    <recommendedName>
        <fullName evidence="1">endopeptidase La</fullName>
        <ecNumber evidence="1">3.4.21.53</ecNumber>
    </recommendedName>
</protein>
<dbReference type="Proteomes" id="UP000285970">
    <property type="component" value="Unassembled WGS sequence"/>
</dbReference>
<dbReference type="Pfam" id="PF05362">
    <property type="entry name" value="Lon_C"/>
    <property type="match status" value="1"/>
</dbReference>
<dbReference type="GO" id="GO:0006508">
    <property type="term" value="P:proteolysis"/>
    <property type="evidence" value="ECO:0007669"/>
    <property type="project" value="UniProtKB-KW"/>
</dbReference>
<organism evidence="5 6">
    <name type="scientific">Microbacterium enclense</name>
    <dbReference type="NCBI Taxonomy" id="993073"/>
    <lineage>
        <taxon>Bacteria</taxon>
        <taxon>Bacillati</taxon>
        <taxon>Actinomycetota</taxon>
        <taxon>Actinomycetes</taxon>
        <taxon>Micrococcales</taxon>
        <taxon>Microbacteriaceae</taxon>
        <taxon>Microbacterium</taxon>
    </lineage>
</organism>
<dbReference type="SUPFAM" id="SSF54211">
    <property type="entry name" value="Ribosomal protein S5 domain 2-like"/>
    <property type="match status" value="1"/>
</dbReference>
<dbReference type="Gene3D" id="3.30.230.10">
    <property type="match status" value="1"/>
</dbReference>
<evidence type="ECO:0000256" key="1">
    <source>
        <dbReference type="PROSITE-ProRule" id="PRU01122"/>
    </source>
</evidence>
<keyword evidence="1" id="KW-0720">Serine protease</keyword>
<dbReference type="InterPro" id="IPR036034">
    <property type="entry name" value="PDZ_sf"/>
</dbReference>
<dbReference type="InterPro" id="IPR027065">
    <property type="entry name" value="Lon_Prtase"/>
</dbReference>
<dbReference type="InterPro" id="IPR008269">
    <property type="entry name" value="Lon_proteolytic"/>
</dbReference>
<dbReference type="GO" id="GO:0004176">
    <property type="term" value="F:ATP-dependent peptidase activity"/>
    <property type="evidence" value="ECO:0007669"/>
    <property type="project" value="UniProtKB-UniRule"/>
</dbReference>
<feature type="active site" evidence="1">
    <location>
        <position position="314"/>
    </location>
</feature>
<feature type="active site" evidence="1">
    <location>
        <position position="269"/>
    </location>
</feature>
<evidence type="ECO:0000259" key="3">
    <source>
        <dbReference type="PROSITE" id="PS50106"/>
    </source>
</evidence>
<sequence>MTLFDENVSVAPARSAHRRRWGRSTVFGVWSLVVAMLVLFVLTFLPSPYVIQQPGPVLDTLGTSRDADGDEVPLITVPDEQDTPSEGRLDLLTVQINGNRERTPSWIELAQAWFDPSRAVVPLDRIFPSGQSTEQRNTENAALMSDSQLEASAAALRELGYTVPQDVVVGTIDDDGASAGVLDLGDVITSLDGAPVASVNDIRSAVQAGDGAPVALGIDRNGTESSVSVTPRLTDVNGQQQWLLGVGLTLTFDLPVDVKIQINNVGGPSAGMMFALGIIDKMSAGDLTGGQHIAGTGTIDADGNVGGIGGIRQKLYGARDAGAAWFLAPRSNCNEVVGHVPDGIRVLSVATLEDSLTALETIRDGGDLDALPTCDSAAASGS</sequence>
<keyword evidence="2" id="KW-1133">Transmembrane helix</keyword>
<dbReference type="PROSITE" id="PS51786">
    <property type="entry name" value="LON_PROTEOLYTIC"/>
    <property type="match status" value="1"/>
</dbReference>
<dbReference type="PROSITE" id="PS50106">
    <property type="entry name" value="PDZ"/>
    <property type="match status" value="1"/>
</dbReference>
<evidence type="ECO:0000313" key="6">
    <source>
        <dbReference type="Proteomes" id="UP000285970"/>
    </source>
</evidence>
<dbReference type="Gene3D" id="2.30.42.10">
    <property type="match status" value="1"/>
</dbReference>
<evidence type="ECO:0000259" key="4">
    <source>
        <dbReference type="PROSITE" id="PS51786"/>
    </source>
</evidence>